<evidence type="ECO:0000313" key="2">
    <source>
        <dbReference type="EMBL" id="MAG18116.1"/>
    </source>
</evidence>
<dbReference type="SUPFAM" id="SSF46579">
    <property type="entry name" value="Prefoldin"/>
    <property type="match status" value="1"/>
</dbReference>
<dbReference type="GO" id="GO:0016272">
    <property type="term" value="C:prefoldin complex"/>
    <property type="evidence" value="ECO:0007669"/>
    <property type="project" value="InterPro"/>
</dbReference>
<keyword evidence="1" id="KW-0175">Coiled coil</keyword>
<accession>A0A2D6LPI0</accession>
<dbReference type="Proteomes" id="UP000226712">
    <property type="component" value="Unassembled WGS sequence"/>
</dbReference>
<evidence type="ECO:0008006" key="4">
    <source>
        <dbReference type="Google" id="ProtNLM"/>
    </source>
</evidence>
<dbReference type="GO" id="GO:0051082">
    <property type="term" value="F:unfolded protein binding"/>
    <property type="evidence" value="ECO:0007669"/>
    <property type="project" value="InterPro"/>
</dbReference>
<feature type="coiled-coil region" evidence="1">
    <location>
        <begin position="92"/>
        <end position="126"/>
    </location>
</feature>
<comment type="caution">
    <text evidence="2">The sequence shown here is derived from an EMBL/GenBank/DDBJ whole genome shotgun (WGS) entry which is preliminary data.</text>
</comment>
<protein>
    <recommendedName>
        <fullName evidence="4">Prefoldin subunit beta</fullName>
    </recommendedName>
</protein>
<dbReference type="GO" id="GO:0006457">
    <property type="term" value="P:protein folding"/>
    <property type="evidence" value="ECO:0007669"/>
    <property type="project" value="InterPro"/>
</dbReference>
<evidence type="ECO:0000256" key="1">
    <source>
        <dbReference type="SAM" id="Coils"/>
    </source>
</evidence>
<name>A0A2D6LPI0_9ARCH</name>
<sequence>MQGSFRGEKQMTNEINASIQEFEKSRIQLSAIENQTQSMKIQSQVISEALEELKDSKEEKVYKAVGNILILTDAKKVGKDLTEQKETIDLRAKTLKKQEETLMDKLNKLKTEIEKAQAGNEEKKEEK</sequence>
<evidence type="ECO:0000313" key="3">
    <source>
        <dbReference type="Proteomes" id="UP000226712"/>
    </source>
</evidence>
<proteinExistence type="predicted"/>
<dbReference type="InterPro" id="IPR009053">
    <property type="entry name" value="Prefoldin"/>
</dbReference>
<dbReference type="Pfam" id="PF01920">
    <property type="entry name" value="Prefoldin_2"/>
    <property type="match status" value="1"/>
</dbReference>
<dbReference type="AlphaFoldDB" id="A0A2D6LPI0"/>
<dbReference type="InterPro" id="IPR002777">
    <property type="entry name" value="PFD_beta-like"/>
</dbReference>
<organism evidence="2 3">
    <name type="scientific">Candidatus Iainarchaeum sp</name>
    <dbReference type="NCBI Taxonomy" id="3101447"/>
    <lineage>
        <taxon>Archaea</taxon>
        <taxon>Candidatus Iainarchaeota</taxon>
        <taxon>Candidatus Iainarchaeia</taxon>
        <taxon>Candidatus Iainarchaeales</taxon>
        <taxon>Candidatus Iainarchaeaceae</taxon>
        <taxon>Candidatus Iainarchaeum</taxon>
    </lineage>
</organism>
<dbReference type="Gene3D" id="1.10.287.370">
    <property type="match status" value="1"/>
</dbReference>
<dbReference type="EMBL" id="NZBD01000008">
    <property type="protein sequence ID" value="MAG18116.1"/>
    <property type="molecule type" value="Genomic_DNA"/>
</dbReference>
<reference evidence="3" key="1">
    <citation type="submission" date="2017-09" db="EMBL/GenBank/DDBJ databases">
        <title>The Reconstruction of 2,631 Draft Metagenome-Assembled Genomes from the Global Oceans.</title>
        <authorList>
            <person name="Tully B.J."/>
            <person name="Graham E.D."/>
            <person name="Heidelberg J.F."/>
        </authorList>
    </citation>
    <scope>NUCLEOTIDE SEQUENCE [LARGE SCALE GENOMIC DNA]</scope>
</reference>
<gene>
    <name evidence="2" type="ORF">CL944_01425</name>
</gene>